<keyword evidence="5 6" id="KW-0472">Membrane</keyword>
<dbReference type="PANTHER" id="PTHR35007">
    <property type="entry name" value="INTEGRAL MEMBRANE PROTEIN-RELATED"/>
    <property type="match status" value="1"/>
</dbReference>
<keyword evidence="3 6" id="KW-0812">Transmembrane</keyword>
<comment type="caution">
    <text evidence="8">The sequence shown here is derived from an EMBL/GenBank/DDBJ whole genome shotgun (WGS) entry which is preliminary data.</text>
</comment>
<proteinExistence type="predicted"/>
<keyword evidence="4 6" id="KW-1133">Transmembrane helix</keyword>
<accession>A0A919PZW1</accession>
<dbReference type="Proteomes" id="UP000652354">
    <property type="component" value="Unassembled WGS sequence"/>
</dbReference>
<evidence type="ECO:0000256" key="4">
    <source>
        <dbReference type="ARBA" id="ARBA00022989"/>
    </source>
</evidence>
<evidence type="ECO:0000313" key="9">
    <source>
        <dbReference type="Proteomes" id="UP000652354"/>
    </source>
</evidence>
<dbReference type="InterPro" id="IPR042094">
    <property type="entry name" value="T2SS_GspF_sf"/>
</dbReference>
<dbReference type="RefSeq" id="WP_203652972.1">
    <property type="nucleotide sequence ID" value="NZ_BONR01000001.1"/>
</dbReference>
<organism evidence="8 9">
    <name type="scientific">Demequina activiva</name>
    <dbReference type="NCBI Taxonomy" id="1582364"/>
    <lineage>
        <taxon>Bacteria</taxon>
        <taxon>Bacillati</taxon>
        <taxon>Actinomycetota</taxon>
        <taxon>Actinomycetes</taxon>
        <taxon>Micrococcales</taxon>
        <taxon>Demequinaceae</taxon>
        <taxon>Demequina</taxon>
    </lineage>
</organism>
<dbReference type="AlphaFoldDB" id="A0A919PZW1"/>
<evidence type="ECO:0000256" key="3">
    <source>
        <dbReference type="ARBA" id="ARBA00022692"/>
    </source>
</evidence>
<evidence type="ECO:0000256" key="1">
    <source>
        <dbReference type="ARBA" id="ARBA00004651"/>
    </source>
</evidence>
<dbReference type="Pfam" id="PF00482">
    <property type="entry name" value="T2SSF"/>
    <property type="match status" value="1"/>
</dbReference>
<name>A0A919PZW1_9MICO</name>
<dbReference type="EMBL" id="BONR01000001">
    <property type="protein sequence ID" value="GIG53512.1"/>
    <property type="molecule type" value="Genomic_DNA"/>
</dbReference>
<feature type="transmembrane region" description="Helical" evidence="6">
    <location>
        <begin position="220"/>
        <end position="240"/>
    </location>
</feature>
<keyword evidence="9" id="KW-1185">Reference proteome</keyword>
<gene>
    <name evidence="8" type="ORF">Dac01nite_02640</name>
</gene>
<keyword evidence="2" id="KW-1003">Cell membrane</keyword>
<protein>
    <submittedName>
        <fullName evidence="8">Type II secretion system protein F</fullName>
    </submittedName>
</protein>
<dbReference type="Gene3D" id="1.20.81.30">
    <property type="entry name" value="Type II secretion system (T2SS), domain F"/>
    <property type="match status" value="1"/>
</dbReference>
<dbReference type="PANTHER" id="PTHR35007:SF3">
    <property type="entry name" value="POSSIBLE CONSERVED ALANINE RICH MEMBRANE PROTEIN"/>
    <property type="match status" value="1"/>
</dbReference>
<reference evidence="8" key="1">
    <citation type="submission" date="2021-01" db="EMBL/GenBank/DDBJ databases">
        <title>Whole genome shotgun sequence of Demequina activiva NBRC 110675.</title>
        <authorList>
            <person name="Komaki H."/>
            <person name="Tamura T."/>
        </authorList>
    </citation>
    <scope>NUCLEOTIDE SEQUENCE</scope>
    <source>
        <strain evidence="8">NBRC 110675</strain>
    </source>
</reference>
<feature type="transmembrane region" description="Helical" evidence="6">
    <location>
        <begin position="6"/>
        <end position="21"/>
    </location>
</feature>
<evidence type="ECO:0000259" key="7">
    <source>
        <dbReference type="Pfam" id="PF00482"/>
    </source>
</evidence>
<evidence type="ECO:0000313" key="8">
    <source>
        <dbReference type="EMBL" id="GIG53512.1"/>
    </source>
</evidence>
<sequence>MDAWWGLVLGIGAFLVWWSFWPQPERRERSRQGWTARTQDQLVKAGAPAVTPAALVLTSVGVGVVTWIVAAGLTGSAVLGLCFAVIAARGPSALVSMRARARTAATRDLWPELVDSLASGIRAGLSLPEAVGQLAERGPRALQEPFARFAEDYRASGRFHDCLDALKERLADPVADRIVETLRITRDVGGSDVGRVLRTLAEFLRDDARLRGELEARQSWTVNGARLAAAAPWLVLALLATQSSTMEAYDSAAGVAVLALGGVSTVVAYRLMMRVGRLPQESRVLR</sequence>
<feature type="domain" description="Type II secretion system protein GspF" evidence="7">
    <location>
        <begin position="114"/>
        <end position="239"/>
    </location>
</feature>
<dbReference type="GO" id="GO:0005886">
    <property type="term" value="C:plasma membrane"/>
    <property type="evidence" value="ECO:0007669"/>
    <property type="project" value="UniProtKB-SubCell"/>
</dbReference>
<evidence type="ECO:0000256" key="6">
    <source>
        <dbReference type="SAM" id="Phobius"/>
    </source>
</evidence>
<evidence type="ECO:0000256" key="5">
    <source>
        <dbReference type="ARBA" id="ARBA00023136"/>
    </source>
</evidence>
<feature type="transmembrane region" description="Helical" evidence="6">
    <location>
        <begin position="42"/>
        <end position="61"/>
    </location>
</feature>
<comment type="subcellular location">
    <subcellularLocation>
        <location evidence="1">Cell membrane</location>
        <topology evidence="1">Multi-pass membrane protein</topology>
    </subcellularLocation>
</comment>
<dbReference type="InterPro" id="IPR018076">
    <property type="entry name" value="T2SS_GspF_dom"/>
</dbReference>
<feature type="transmembrane region" description="Helical" evidence="6">
    <location>
        <begin position="67"/>
        <end position="88"/>
    </location>
</feature>
<feature type="transmembrane region" description="Helical" evidence="6">
    <location>
        <begin position="252"/>
        <end position="272"/>
    </location>
</feature>
<evidence type="ECO:0000256" key="2">
    <source>
        <dbReference type="ARBA" id="ARBA00022475"/>
    </source>
</evidence>